<dbReference type="InterPro" id="IPR044861">
    <property type="entry name" value="IPNS-like_FE2OG_OXY"/>
</dbReference>
<organism evidence="6 7">
    <name type="scientific">Penicillium expansum</name>
    <name type="common">Blue mold rot fungus</name>
    <dbReference type="NCBI Taxonomy" id="27334"/>
    <lineage>
        <taxon>Eukaryota</taxon>
        <taxon>Fungi</taxon>
        <taxon>Dikarya</taxon>
        <taxon>Ascomycota</taxon>
        <taxon>Pezizomycotina</taxon>
        <taxon>Eurotiomycetes</taxon>
        <taxon>Eurotiomycetidae</taxon>
        <taxon>Eurotiales</taxon>
        <taxon>Aspergillaceae</taxon>
        <taxon>Penicillium</taxon>
    </lineage>
</organism>
<dbReference type="Gene3D" id="1.10.10.1620">
    <property type="match status" value="1"/>
</dbReference>
<dbReference type="SUPFAM" id="SSF51197">
    <property type="entry name" value="Clavaminate synthase-like"/>
    <property type="match status" value="1"/>
</dbReference>
<dbReference type="GO" id="GO:0043386">
    <property type="term" value="P:mycotoxin biosynthetic process"/>
    <property type="evidence" value="ECO:0007669"/>
    <property type="project" value="UniProtKB-ARBA"/>
</dbReference>
<dbReference type="HOGENOM" id="CLU_254990_0_0_1"/>
<evidence type="ECO:0000313" key="6">
    <source>
        <dbReference type="EMBL" id="KGO57629.1"/>
    </source>
</evidence>
<evidence type="ECO:0000259" key="5">
    <source>
        <dbReference type="PROSITE" id="PS51471"/>
    </source>
</evidence>
<dbReference type="InterPro" id="IPR050121">
    <property type="entry name" value="Cytochrome_P450_monoxygenase"/>
</dbReference>
<dbReference type="InterPro" id="IPR036396">
    <property type="entry name" value="Cyt_P450_sf"/>
</dbReference>
<dbReference type="GO" id="GO:0004497">
    <property type="term" value="F:monooxygenase activity"/>
    <property type="evidence" value="ECO:0007669"/>
    <property type="project" value="InterPro"/>
</dbReference>
<evidence type="ECO:0000313" key="7">
    <source>
        <dbReference type="Proteomes" id="UP000030143"/>
    </source>
</evidence>
<protein>
    <submittedName>
        <fullName evidence="6">Oxoglutarate/iron-dependent dioxygenase</fullName>
    </submittedName>
</protein>
<dbReference type="SUPFAM" id="SSF54373">
    <property type="entry name" value="FAD-linked reductases, C-terminal domain"/>
    <property type="match status" value="1"/>
</dbReference>
<keyword evidence="6" id="KW-0560">Oxidoreductase</keyword>
<dbReference type="EMBL" id="JQFZ01000139">
    <property type="protein sequence ID" value="KGO57629.1"/>
    <property type="molecule type" value="Genomic_DNA"/>
</dbReference>
<comment type="caution">
    <text evidence="6">The sequence shown here is derived from an EMBL/GenBank/DDBJ whole genome shotgun (WGS) entry which is preliminary data.</text>
</comment>
<comment type="cofactor">
    <cofactor evidence="1">
        <name>heme</name>
        <dbReference type="ChEBI" id="CHEBI:30413"/>
    </cofactor>
</comment>
<name>A0A0A2JQG4_PENEN</name>
<dbReference type="InterPro" id="IPR001128">
    <property type="entry name" value="Cyt_P450"/>
</dbReference>
<dbReference type="VEuPathDB" id="FungiDB:PEXP_055150"/>
<feature type="domain" description="Fe2OG dioxygenase" evidence="5">
    <location>
        <begin position="173"/>
        <end position="283"/>
    </location>
</feature>
<evidence type="ECO:0000256" key="1">
    <source>
        <dbReference type="ARBA" id="ARBA00001971"/>
    </source>
</evidence>
<keyword evidence="3" id="KW-0479">Metal-binding</keyword>
<dbReference type="InterPro" id="IPR026992">
    <property type="entry name" value="DIOX_N"/>
</dbReference>
<evidence type="ECO:0000256" key="3">
    <source>
        <dbReference type="ARBA" id="ARBA00022723"/>
    </source>
</evidence>
<keyword evidence="4" id="KW-0408">Iron</keyword>
<dbReference type="GO" id="GO:0044283">
    <property type="term" value="P:small molecule biosynthetic process"/>
    <property type="evidence" value="ECO:0007669"/>
    <property type="project" value="UniProtKB-ARBA"/>
</dbReference>
<dbReference type="SUPFAM" id="SSF51905">
    <property type="entry name" value="FAD/NAD(P)-binding domain"/>
    <property type="match status" value="1"/>
</dbReference>
<dbReference type="PROSITE" id="PS51471">
    <property type="entry name" value="FE2OG_OXY"/>
    <property type="match status" value="1"/>
</dbReference>
<dbReference type="PANTHER" id="PTHR24305:SF232">
    <property type="entry name" value="P450, PUTATIVE (EUROFUNG)-RELATED"/>
    <property type="match status" value="1"/>
</dbReference>
<dbReference type="GO" id="GO:0016705">
    <property type="term" value="F:oxidoreductase activity, acting on paired donors, with incorporation or reduction of molecular oxygen"/>
    <property type="evidence" value="ECO:0007669"/>
    <property type="project" value="InterPro"/>
</dbReference>
<accession>A0A0A2JQG4</accession>
<dbReference type="SUPFAM" id="SSF48264">
    <property type="entry name" value="Cytochrome P450"/>
    <property type="match status" value="1"/>
</dbReference>
<keyword evidence="7" id="KW-1185">Reference proteome</keyword>
<dbReference type="Pfam" id="PF03171">
    <property type="entry name" value="2OG-FeII_Oxy"/>
    <property type="match status" value="1"/>
</dbReference>
<dbReference type="Gene3D" id="3.90.660.10">
    <property type="match status" value="1"/>
</dbReference>
<keyword evidence="6" id="KW-0223">Dioxygenase</keyword>
<dbReference type="RefSeq" id="XP_016599285.1">
    <property type="nucleotide sequence ID" value="XM_016739346.1"/>
</dbReference>
<dbReference type="Gene3D" id="2.60.120.330">
    <property type="entry name" value="B-lactam Antibiotic, Isopenicillin N Synthase, Chain"/>
    <property type="match status" value="1"/>
</dbReference>
<dbReference type="Pfam" id="PF00067">
    <property type="entry name" value="p450"/>
    <property type="match status" value="1"/>
</dbReference>
<dbReference type="STRING" id="27334.A0A0A2JQG4"/>
<dbReference type="GO" id="GO:0051213">
    <property type="term" value="F:dioxygenase activity"/>
    <property type="evidence" value="ECO:0007669"/>
    <property type="project" value="UniProtKB-KW"/>
</dbReference>
<dbReference type="InterPro" id="IPR027443">
    <property type="entry name" value="IPNS-like_sf"/>
</dbReference>
<reference evidence="6 7" key="1">
    <citation type="journal article" date="2015" name="Mol. Plant Microbe Interact.">
        <title>Genome, transcriptome, and functional analyses of Penicillium expansum provide new insights into secondary metabolism and pathogenicity.</title>
        <authorList>
            <person name="Ballester A.R."/>
            <person name="Marcet-Houben M."/>
            <person name="Levin E."/>
            <person name="Sela N."/>
            <person name="Selma-Lazaro C."/>
            <person name="Carmona L."/>
            <person name="Wisniewski M."/>
            <person name="Droby S."/>
            <person name="Gonzalez-Candelas L."/>
            <person name="Gabaldon T."/>
        </authorList>
    </citation>
    <scope>NUCLEOTIDE SEQUENCE [LARGE SCALE GENOMIC DNA]</scope>
    <source>
        <strain evidence="6 7">MD-8</strain>
    </source>
</reference>
<dbReference type="Pfam" id="PF01593">
    <property type="entry name" value="Amino_oxidase"/>
    <property type="match status" value="1"/>
</dbReference>
<dbReference type="Gene3D" id="1.10.630.10">
    <property type="entry name" value="Cytochrome P450"/>
    <property type="match status" value="1"/>
</dbReference>
<dbReference type="Proteomes" id="UP000030143">
    <property type="component" value="Unassembled WGS sequence"/>
</dbReference>
<dbReference type="InterPro" id="IPR002937">
    <property type="entry name" value="Amino_oxidase"/>
</dbReference>
<evidence type="ECO:0000256" key="2">
    <source>
        <dbReference type="ARBA" id="ARBA00010617"/>
    </source>
</evidence>
<dbReference type="Pfam" id="PF14226">
    <property type="entry name" value="DIOX_N"/>
    <property type="match status" value="1"/>
</dbReference>
<evidence type="ECO:0000256" key="4">
    <source>
        <dbReference type="ARBA" id="ARBA00023004"/>
    </source>
</evidence>
<dbReference type="InterPro" id="IPR036188">
    <property type="entry name" value="FAD/NAD-bd_sf"/>
</dbReference>
<dbReference type="GO" id="GO:0005506">
    <property type="term" value="F:iron ion binding"/>
    <property type="evidence" value="ECO:0007669"/>
    <property type="project" value="InterPro"/>
</dbReference>
<dbReference type="InterPro" id="IPR005123">
    <property type="entry name" value="Oxoglu/Fe-dep_dioxygenase_dom"/>
</dbReference>
<dbReference type="Gene3D" id="3.50.50.60">
    <property type="entry name" value="FAD/NAD(P)-binding domain"/>
    <property type="match status" value="1"/>
</dbReference>
<comment type="similarity">
    <text evidence="2">Belongs to the cytochrome P450 family.</text>
</comment>
<dbReference type="GO" id="GO:0020037">
    <property type="term" value="F:heme binding"/>
    <property type="evidence" value="ECO:0007669"/>
    <property type="project" value="InterPro"/>
</dbReference>
<dbReference type="PANTHER" id="PTHR24305">
    <property type="entry name" value="CYTOCHROME P450"/>
    <property type="match status" value="1"/>
</dbReference>
<gene>
    <name evidence="6" type="ORF">PEX2_020710</name>
</gene>
<dbReference type="GeneID" id="27674765"/>
<proteinExistence type="inferred from homology"/>
<sequence length="1390" mass="156056">MLKQLDFSRFHRGSTDERDQFCRELISGLSKSGWVRLVNHGVPPESIDRAFEMSHKFFDLPMEQKLKSPHPPTAHPHRGFSPVGLENISTVSNYRSSATQPLLRDMKESYDIGSEQDPLYSNIWPPAGVHDGFQTTLSSFFTVCHDAQLTILDAISIGLGLPVHSLRELHTAQTNELRLTHYPEVDQADFANATRIAAHTDFGTITLLFQDNVGGLEMEQPPGSGVFVPADSAGPHECIVNVGDCLQMWTGLHSARHRVHLAKSENQGNMVPERYSIAYFAKPDRAALLRPLLDSLVDDDKPVQNFLTANEFQHMRIEGTILGGLSDRRAPGRVSLATPTPPSSPPRPRYYARGSMCMQGMQGMHAIQEKSENSAHKITQIIEITIRMDGIDLWFHSIYDMDWLEFCSRIGLLFLAGAILFLVRRVYFHPLSGFPGPKLVAASSFQHFYAVWSGQEKTWYQDLHRKYGPVVRCGPNHLTFNDLDLIPVVYHRQSDKTDYPKDFTCPGAATNKASYLEYAAAKRQFGQAFSVSRVQLFEGLVDETLIKWVSILNEETHTNPSIDWGAWVKYFSFDVYVPMSVGESFGFLDHKSDVRNMLKSSYRIFRQWTLSRYRPIAWLAAHTSLGRRLFVSGRDDSTGMGMWTTEVHDITQRRIETSKTQEKPRWEHSMLDQWLAAKSATGEGIPLSDIEDQLVSDVLGGPYALATTISHLVTTMAKHPQAVRRAHQEIDNAFTQQTLSTPSPTYTECCALPFIDACVREAMRITATASPRWRCSPDRPLRLLDREVPPGTAVATSPFTISTHPQLYGENAEEFVPERWLEASEEQLRVWNAYDAHWGFGYRKCPGRHIGVLVLYKTLVTIVPSVLTSYREEESSDPPLDKNTKVCIIGAGIAGLYLALILQDLEVPNLSWDILEANWDRIGGRIYTHRFSEAHNDYYDVGAMRFPDIPIMSRVFDLFRRMQVPLKEFDMRERDTNTKGPDILKTEDCSSANLLSQSFGPYKKVMQKNFVQGFQLLMKADAMSTREYLRGNHKSDFTTIQSAESDTTGTGMFDQAFSESVMDSFDLDQSTTASEDSGAVKWYSVDGGSSVVIERMCRQINRNSSIELGKNVRCIALNHSADLSVSCAGEEEARDGYATVFSTTPLACLQRIDTSTLDLDPVQEEAIRCLRYEDSTKVGIKFAYPWWIVDCGIRGGGSVSSTLPSRTCVYPSNIAEENWDQPAVLLASYTWGQDATRMGALINPSSVSSDGGVDEEDDLLDLVLRDLAQQHRQHGITYEKLKNLYRDHHAFCWGNSRFSSGAFALFAPGQFTNLYPSLSLPAADGKFHIVGEAASVHHGWVVGSLNSAYVAVYRFLVRYGQQRAIQKLEKNWGTVHELDLAGVARLDASI</sequence>